<dbReference type="EMBL" id="JAIQCV010000001">
    <property type="protein sequence ID" value="KAH1128652.1"/>
    <property type="molecule type" value="Genomic_DNA"/>
</dbReference>
<gene>
    <name evidence="1" type="ORF">J1N35_000030</name>
</gene>
<comment type="caution">
    <text evidence="1">The sequence shown here is derived from an EMBL/GenBank/DDBJ whole genome shotgun (WGS) entry which is preliminary data.</text>
</comment>
<dbReference type="AlphaFoldDB" id="A0A9D3WEZ0"/>
<evidence type="ECO:0000313" key="2">
    <source>
        <dbReference type="Proteomes" id="UP000828251"/>
    </source>
</evidence>
<accession>A0A9D3WEZ0</accession>
<dbReference type="Proteomes" id="UP000828251">
    <property type="component" value="Unassembled WGS sequence"/>
</dbReference>
<sequence length="145" mass="16287">MKINRKTLSDPSSKMLVYEQTVDIKRKRRALENSLSVSETEKKLIDVLLEIESRQSWTANEMPMHANLVESLLGSESGRSAVVVVVSPLDREGMSFILEYNARFTVIMGIWRNDVSIYSIASLLGPLVLLSRPLLGQVLDRILLG</sequence>
<protein>
    <submittedName>
        <fullName evidence="1">Uncharacterized protein</fullName>
    </submittedName>
</protein>
<proteinExistence type="predicted"/>
<reference evidence="1 2" key="1">
    <citation type="journal article" date="2021" name="Plant Biotechnol. J.">
        <title>Multi-omics assisted identification of the key and species-specific regulatory components of drought-tolerant mechanisms in Gossypium stocksii.</title>
        <authorList>
            <person name="Yu D."/>
            <person name="Ke L."/>
            <person name="Zhang D."/>
            <person name="Wu Y."/>
            <person name="Sun Y."/>
            <person name="Mei J."/>
            <person name="Sun J."/>
            <person name="Sun Y."/>
        </authorList>
    </citation>
    <scope>NUCLEOTIDE SEQUENCE [LARGE SCALE GENOMIC DNA]</scope>
    <source>
        <strain evidence="2">cv. E1</strain>
        <tissue evidence="1">Leaf</tissue>
    </source>
</reference>
<organism evidence="1 2">
    <name type="scientific">Gossypium stocksii</name>
    <dbReference type="NCBI Taxonomy" id="47602"/>
    <lineage>
        <taxon>Eukaryota</taxon>
        <taxon>Viridiplantae</taxon>
        <taxon>Streptophyta</taxon>
        <taxon>Embryophyta</taxon>
        <taxon>Tracheophyta</taxon>
        <taxon>Spermatophyta</taxon>
        <taxon>Magnoliopsida</taxon>
        <taxon>eudicotyledons</taxon>
        <taxon>Gunneridae</taxon>
        <taxon>Pentapetalae</taxon>
        <taxon>rosids</taxon>
        <taxon>malvids</taxon>
        <taxon>Malvales</taxon>
        <taxon>Malvaceae</taxon>
        <taxon>Malvoideae</taxon>
        <taxon>Gossypium</taxon>
    </lineage>
</organism>
<evidence type="ECO:0000313" key="1">
    <source>
        <dbReference type="EMBL" id="KAH1128652.1"/>
    </source>
</evidence>
<dbReference type="OrthoDB" id="10547504at2759"/>
<keyword evidence="2" id="KW-1185">Reference proteome</keyword>
<name>A0A9D3WEZ0_9ROSI</name>